<dbReference type="RefSeq" id="WP_282909937.1">
    <property type="nucleotide sequence ID" value="NZ_JAGRPV010000001.1"/>
</dbReference>
<keyword evidence="1" id="KW-1003">Cell membrane</keyword>
<keyword evidence="4" id="KW-0564">Palmitate</keyword>
<evidence type="ECO:0000256" key="3">
    <source>
        <dbReference type="ARBA" id="ARBA00023136"/>
    </source>
</evidence>
<sequence>MMKTMKKWIALPAAVSLMLLSACGSNGEGTGNAEKSASAPSTQSPPASEAAKPELKALMRLGPNFEKDPIAAMLEEKTGYKVNYEALPVDKPEDKLNLLIASSEPYDIVSTGGDSSSKAIYADYAKKGALVDLTPLIEKYGKNIKAALSAETLEMAKVDGKIYAIPTRSIESVGTSLMIRKDWLDKLGLQVPTTLDELTAVLQAFKEKDPGGNGAKNIPMAIKGDVPMVDNIVGAFGMVNDWNDVDGKLIPRAMNPSFKDYLSYMSDLYKKGLLDQEFAINKDATVKEKFTNGKAGVIVLHWADIPQIDDALKKNFPDAAYVYIPALAGKDGQTGLAQSSGFDRITFVPKSSKHPEDAIKWIDAKLDPDTFKNMAIGLEGTHHTFKDGNYYPILPIFNDERGSASNYLTGIDEKNYPIYWQARVRKDERLYKGWEALNKQQKPEAFKKNPLGLAPYLPDYSKEDAQLGQMVNDYAVKVIVGAEQLAGFDAFTDKYKKAGGQTSYDEINAWYATVHK</sequence>
<dbReference type="PANTHER" id="PTHR43649">
    <property type="entry name" value="ARABINOSE-BINDING PROTEIN-RELATED"/>
    <property type="match status" value="1"/>
</dbReference>
<evidence type="ECO:0000256" key="4">
    <source>
        <dbReference type="ARBA" id="ARBA00023139"/>
    </source>
</evidence>
<dbReference type="InterPro" id="IPR050490">
    <property type="entry name" value="Bact_solute-bd_prot1"/>
</dbReference>
<evidence type="ECO:0000256" key="1">
    <source>
        <dbReference type="ARBA" id="ARBA00022475"/>
    </source>
</evidence>
<feature type="signal peptide" evidence="7">
    <location>
        <begin position="1"/>
        <end position="27"/>
    </location>
</feature>
<keyword evidence="5" id="KW-0449">Lipoprotein</keyword>
<evidence type="ECO:0000256" key="6">
    <source>
        <dbReference type="SAM" id="MobiDB-lite"/>
    </source>
</evidence>
<dbReference type="EMBL" id="JAGRPV010000001">
    <property type="protein sequence ID" value="MDI4647144.1"/>
    <property type="molecule type" value="Genomic_DNA"/>
</dbReference>
<protein>
    <submittedName>
        <fullName evidence="8">Extracellular solute-binding protein</fullName>
    </submittedName>
</protein>
<organism evidence="8 9">
    <name type="scientific">Cohnella hashimotonis</name>
    <dbReference type="NCBI Taxonomy" id="2826895"/>
    <lineage>
        <taxon>Bacteria</taxon>
        <taxon>Bacillati</taxon>
        <taxon>Bacillota</taxon>
        <taxon>Bacilli</taxon>
        <taxon>Bacillales</taxon>
        <taxon>Paenibacillaceae</taxon>
        <taxon>Cohnella</taxon>
    </lineage>
</organism>
<dbReference type="Pfam" id="PF13416">
    <property type="entry name" value="SBP_bac_8"/>
    <property type="match status" value="1"/>
</dbReference>
<dbReference type="Gene3D" id="3.40.190.10">
    <property type="entry name" value="Periplasmic binding protein-like II"/>
    <property type="match status" value="2"/>
</dbReference>
<dbReference type="PANTHER" id="PTHR43649:SF33">
    <property type="entry name" value="POLYGALACTURONAN_RHAMNOGALACTURONAN-BINDING PROTEIN YTCQ"/>
    <property type="match status" value="1"/>
</dbReference>
<proteinExistence type="predicted"/>
<feature type="chain" id="PRO_5046312626" evidence="7">
    <location>
        <begin position="28"/>
        <end position="516"/>
    </location>
</feature>
<dbReference type="PROSITE" id="PS51257">
    <property type="entry name" value="PROKAR_LIPOPROTEIN"/>
    <property type="match status" value="1"/>
</dbReference>
<name>A0ABT6TK86_9BACL</name>
<evidence type="ECO:0000313" key="8">
    <source>
        <dbReference type="EMBL" id="MDI4647144.1"/>
    </source>
</evidence>
<reference evidence="8" key="1">
    <citation type="submission" date="2023-04" db="EMBL/GenBank/DDBJ databases">
        <title>Comparative genomic analysis of Cohnella hashimotonis sp. nov., isolated from the International Space Station.</title>
        <authorList>
            <person name="Venkateswaran K."/>
            <person name="Simpson A."/>
        </authorList>
    </citation>
    <scope>NUCLEOTIDE SEQUENCE</scope>
    <source>
        <strain evidence="8">F6_2S_P_1</strain>
    </source>
</reference>
<comment type="caution">
    <text evidence="8">The sequence shown here is derived from an EMBL/GenBank/DDBJ whole genome shotgun (WGS) entry which is preliminary data.</text>
</comment>
<keyword evidence="3" id="KW-0472">Membrane</keyword>
<feature type="region of interest" description="Disordered" evidence="6">
    <location>
        <begin position="28"/>
        <end position="51"/>
    </location>
</feature>
<dbReference type="SUPFAM" id="SSF53850">
    <property type="entry name" value="Periplasmic binding protein-like II"/>
    <property type="match status" value="1"/>
</dbReference>
<feature type="compositionally biased region" description="Low complexity" evidence="6">
    <location>
        <begin position="36"/>
        <end position="50"/>
    </location>
</feature>
<dbReference type="Proteomes" id="UP001161691">
    <property type="component" value="Unassembled WGS sequence"/>
</dbReference>
<evidence type="ECO:0000313" key="9">
    <source>
        <dbReference type="Proteomes" id="UP001161691"/>
    </source>
</evidence>
<keyword evidence="9" id="KW-1185">Reference proteome</keyword>
<gene>
    <name evidence="8" type="ORF">KB449_19370</name>
</gene>
<dbReference type="InterPro" id="IPR006059">
    <property type="entry name" value="SBP"/>
</dbReference>
<evidence type="ECO:0000256" key="2">
    <source>
        <dbReference type="ARBA" id="ARBA00022729"/>
    </source>
</evidence>
<evidence type="ECO:0000256" key="5">
    <source>
        <dbReference type="ARBA" id="ARBA00023288"/>
    </source>
</evidence>
<keyword evidence="2 7" id="KW-0732">Signal</keyword>
<accession>A0ABT6TK86</accession>
<dbReference type="CDD" id="cd13580">
    <property type="entry name" value="PBP2_AlgQ_like_1"/>
    <property type="match status" value="1"/>
</dbReference>
<evidence type="ECO:0000256" key="7">
    <source>
        <dbReference type="SAM" id="SignalP"/>
    </source>
</evidence>